<feature type="region of interest" description="Disordered" evidence="7">
    <location>
        <begin position="245"/>
        <end position="265"/>
    </location>
</feature>
<feature type="compositionally biased region" description="Basic residues" evidence="7">
    <location>
        <begin position="245"/>
        <end position="254"/>
    </location>
</feature>
<keyword evidence="2" id="KW-0677">Repeat</keyword>
<evidence type="ECO:0000259" key="9">
    <source>
        <dbReference type="PROSITE" id="PS51294"/>
    </source>
</evidence>
<evidence type="ECO:0000256" key="4">
    <source>
        <dbReference type="ARBA" id="ARBA00023125"/>
    </source>
</evidence>
<dbReference type="PANTHER" id="PTHR45614">
    <property type="entry name" value="MYB PROTEIN-RELATED"/>
    <property type="match status" value="1"/>
</dbReference>
<dbReference type="GO" id="GO:0000981">
    <property type="term" value="F:DNA-binding transcription factor activity, RNA polymerase II-specific"/>
    <property type="evidence" value="ECO:0007669"/>
    <property type="project" value="TreeGrafter"/>
</dbReference>
<evidence type="ECO:0000256" key="2">
    <source>
        <dbReference type="ARBA" id="ARBA00022737"/>
    </source>
</evidence>
<dbReference type="PANTHER" id="PTHR45614:SF259">
    <property type="entry name" value="MYB DOMAIN PROTEIN 89-RELATED"/>
    <property type="match status" value="1"/>
</dbReference>
<dbReference type="InterPro" id="IPR001005">
    <property type="entry name" value="SANT/Myb"/>
</dbReference>
<feature type="compositionally biased region" description="Polar residues" evidence="7">
    <location>
        <begin position="256"/>
        <end position="265"/>
    </location>
</feature>
<dbReference type="Gene3D" id="1.10.10.60">
    <property type="entry name" value="Homeodomain-like"/>
    <property type="match status" value="2"/>
</dbReference>
<dbReference type="Proteomes" id="UP000317650">
    <property type="component" value="Chromosome 6"/>
</dbReference>
<dbReference type="EMBL" id="PYDT01000009">
    <property type="protein sequence ID" value="THU50095.1"/>
    <property type="molecule type" value="Genomic_DNA"/>
</dbReference>
<evidence type="ECO:0000256" key="6">
    <source>
        <dbReference type="ARBA" id="ARBA00023242"/>
    </source>
</evidence>
<comment type="caution">
    <text evidence="10">The sequence shown here is derived from an EMBL/GenBank/DDBJ whole genome shotgun (WGS) entry which is preliminary data.</text>
</comment>
<dbReference type="PROSITE" id="PS50090">
    <property type="entry name" value="MYB_LIKE"/>
    <property type="match status" value="2"/>
</dbReference>
<dbReference type="FunFam" id="1.10.10.60:FF:000356">
    <property type="entry name" value="MYB transcription factor"/>
    <property type="match status" value="1"/>
</dbReference>
<dbReference type="FunFam" id="1.10.10.60:FF:000060">
    <property type="entry name" value="MYB transcription factor"/>
    <property type="match status" value="1"/>
</dbReference>
<protein>
    <submittedName>
        <fullName evidence="10">Uncharacterized protein</fullName>
    </submittedName>
</protein>
<keyword evidence="6" id="KW-0539">Nucleus</keyword>
<evidence type="ECO:0000256" key="3">
    <source>
        <dbReference type="ARBA" id="ARBA00023015"/>
    </source>
</evidence>
<keyword evidence="4" id="KW-0238">DNA-binding</keyword>
<evidence type="ECO:0000256" key="1">
    <source>
        <dbReference type="ARBA" id="ARBA00004123"/>
    </source>
</evidence>
<dbReference type="CDD" id="cd00167">
    <property type="entry name" value="SANT"/>
    <property type="match status" value="2"/>
</dbReference>
<comment type="subcellular location">
    <subcellularLocation>
        <location evidence="1">Nucleus</location>
    </subcellularLocation>
</comment>
<sequence>MARVGGSVRGRREAVRSAVSLPTCNCSRRELMDKRVLVLLPRLGGTESSSNIKENALIQSSLTFIGDMGLFTPPPPSFLGNMSSSSGERECMSGEQALGFQCLAGVKEHHEGELNSNHGEEAEGGDDTTHESGQQQKLCVRGHWRPAEDARLKELVSQYGPQNWNLIAEKLDGRSGKSCRLRWFNQLDPRINRSAFSEEEEERLLAAHRLYGNKWALIARLFPGRTDNAVKNHWHVIMARKHREQSNAYRRRKASTLPSLHPPSTQALPRRMEVIASINACSGESTITSIRDESASTCTDLSLNSFTSRALPHLLNISTSPTRRLHPYAIYNGLHESVLPAKNGCYGKLGVAPMELLPGVDQADYPCSTSEASARDTVAFHMSNAWPQGETGHGREKIRIPFIDFLGVGATWCWGEVKAKVFKAV</sequence>
<reference evidence="10 11" key="1">
    <citation type="journal article" date="2019" name="Nat. Plants">
        <title>Genome sequencing of Musa balbisiana reveals subgenome evolution and function divergence in polyploid bananas.</title>
        <authorList>
            <person name="Yao X."/>
        </authorList>
    </citation>
    <scope>NUCLEOTIDE SEQUENCE [LARGE SCALE GENOMIC DNA]</scope>
    <source>
        <strain evidence="11">cv. DH-PKW</strain>
        <tissue evidence="10">Leaves</tissue>
    </source>
</reference>
<feature type="domain" description="Myb-like" evidence="8">
    <location>
        <begin position="141"/>
        <end position="187"/>
    </location>
</feature>
<evidence type="ECO:0000259" key="8">
    <source>
        <dbReference type="PROSITE" id="PS50090"/>
    </source>
</evidence>
<evidence type="ECO:0000313" key="10">
    <source>
        <dbReference type="EMBL" id="THU50095.1"/>
    </source>
</evidence>
<keyword evidence="3" id="KW-0805">Transcription regulation</keyword>
<accession>A0A4S8INK1</accession>
<name>A0A4S8INK1_MUSBA</name>
<keyword evidence="5" id="KW-0804">Transcription</keyword>
<proteinExistence type="predicted"/>
<evidence type="ECO:0000256" key="5">
    <source>
        <dbReference type="ARBA" id="ARBA00023163"/>
    </source>
</evidence>
<organism evidence="10 11">
    <name type="scientific">Musa balbisiana</name>
    <name type="common">Banana</name>
    <dbReference type="NCBI Taxonomy" id="52838"/>
    <lineage>
        <taxon>Eukaryota</taxon>
        <taxon>Viridiplantae</taxon>
        <taxon>Streptophyta</taxon>
        <taxon>Embryophyta</taxon>
        <taxon>Tracheophyta</taxon>
        <taxon>Spermatophyta</taxon>
        <taxon>Magnoliopsida</taxon>
        <taxon>Liliopsida</taxon>
        <taxon>Zingiberales</taxon>
        <taxon>Musaceae</taxon>
        <taxon>Musa</taxon>
    </lineage>
</organism>
<gene>
    <name evidence="10" type="ORF">C4D60_Mb06t16450</name>
</gene>
<dbReference type="SMART" id="SM00717">
    <property type="entry name" value="SANT"/>
    <property type="match status" value="2"/>
</dbReference>
<dbReference type="AlphaFoldDB" id="A0A4S8INK1"/>
<dbReference type="InterPro" id="IPR009057">
    <property type="entry name" value="Homeodomain-like_sf"/>
</dbReference>
<dbReference type="SUPFAM" id="SSF46689">
    <property type="entry name" value="Homeodomain-like"/>
    <property type="match status" value="1"/>
</dbReference>
<feature type="region of interest" description="Disordered" evidence="7">
    <location>
        <begin position="111"/>
        <end position="135"/>
    </location>
</feature>
<dbReference type="GO" id="GO:0005634">
    <property type="term" value="C:nucleus"/>
    <property type="evidence" value="ECO:0007669"/>
    <property type="project" value="UniProtKB-SubCell"/>
</dbReference>
<dbReference type="STRING" id="52838.A0A4S8INK1"/>
<feature type="domain" description="HTH myb-type" evidence="9">
    <location>
        <begin position="139"/>
        <end position="187"/>
    </location>
</feature>
<evidence type="ECO:0000256" key="7">
    <source>
        <dbReference type="SAM" id="MobiDB-lite"/>
    </source>
</evidence>
<feature type="domain" description="HTH myb-type" evidence="9">
    <location>
        <begin position="188"/>
        <end position="242"/>
    </location>
</feature>
<dbReference type="InterPro" id="IPR050560">
    <property type="entry name" value="MYB_TF"/>
</dbReference>
<dbReference type="Pfam" id="PF13921">
    <property type="entry name" value="Myb_DNA-bind_6"/>
    <property type="match status" value="1"/>
</dbReference>
<feature type="compositionally biased region" description="Basic and acidic residues" evidence="7">
    <location>
        <begin position="111"/>
        <end position="121"/>
    </location>
</feature>
<dbReference type="GO" id="GO:0000978">
    <property type="term" value="F:RNA polymerase II cis-regulatory region sequence-specific DNA binding"/>
    <property type="evidence" value="ECO:0007669"/>
    <property type="project" value="TreeGrafter"/>
</dbReference>
<keyword evidence="11" id="KW-1185">Reference proteome</keyword>
<feature type="domain" description="Myb-like" evidence="8">
    <location>
        <begin position="188"/>
        <end position="238"/>
    </location>
</feature>
<evidence type="ECO:0000313" key="11">
    <source>
        <dbReference type="Proteomes" id="UP000317650"/>
    </source>
</evidence>
<dbReference type="InterPro" id="IPR017930">
    <property type="entry name" value="Myb_dom"/>
</dbReference>
<dbReference type="PROSITE" id="PS51294">
    <property type="entry name" value="HTH_MYB"/>
    <property type="match status" value="2"/>
</dbReference>